<evidence type="ECO:0000256" key="6">
    <source>
        <dbReference type="SAM" id="Phobius"/>
    </source>
</evidence>
<proteinExistence type="predicted"/>
<keyword evidence="3 6" id="KW-0812">Transmembrane</keyword>
<organism evidence="9 10">
    <name type="scientific">Sphingobacterium tenebrionis</name>
    <dbReference type="NCBI Taxonomy" id="3111775"/>
    <lineage>
        <taxon>Bacteria</taxon>
        <taxon>Pseudomonadati</taxon>
        <taxon>Bacteroidota</taxon>
        <taxon>Sphingobacteriia</taxon>
        <taxon>Sphingobacteriales</taxon>
        <taxon>Sphingobacteriaceae</taxon>
        <taxon>Sphingobacterium</taxon>
    </lineage>
</organism>
<evidence type="ECO:0000256" key="4">
    <source>
        <dbReference type="ARBA" id="ARBA00022989"/>
    </source>
</evidence>
<feature type="transmembrane region" description="Helical" evidence="6">
    <location>
        <begin position="324"/>
        <end position="350"/>
    </location>
</feature>
<feature type="transmembrane region" description="Helical" evidence="6">
    <location>
        <begin position="675"/>
        <end position="696"/>
    </location>
</feature>
<dbReference type="InterPro" id="IPR025857">
    <property type="entry name" value="MacB_PCD"/>
</dbReference>
<keyword evidence="4 6" id="KW-1133">Transmembrane helix</keyword>
<gene>
    <name evidence="9" type="ORF">VJ786_06435</name>
</gene>
<keyword evidence="10" id="KW-1185">Reference proteome</keyword>
<dbReference type="Pfam" id="PF12704">
    <property type="entry name" value="MacB_PCD"/>
    <property type="match status" value="1"/>
</dbReference>
<feature type="domain" description="MacB-like periplasmic core" evidence="8">
    <location>
        <begin position="16"/>
        <end position="235"/>
    </location>
</feature>
<feature type="transmembrane region" description="Helical" evidence="6">
    <location>
        <begin position="281"/>
        <end position="303"/>
    </location>
</feature>
<comment type="caution">
    <text evidence="9">The sequence shown here is derived from an EMBL/GenBank/DDBJ whole genome shotgun (WGS) entry which is preliminary data.</text>
</comment>
<feature type="transmembrane region" description="Helical" evidence="6">
    <location>
        <begin position="417"/>
        <end position="441"/>
    </location>
</feature>
<feature type="transmembrane region" description="Helical" evidence="6">
    <location>
        <begin position="761"/>
        <end position="781"/>
    </location>
</feature>
<feature type="transmembrane region" description="Helical" evidence="6">
    <location>
        <begin position="370"/>
        <end position="396"/>
    </location>
</feature>
<evidence type="ECO:0000313" key="10">
    <source>
        <dbReference type="Proteomes" id="UP001363035"/>
    </source>
</evidence>
<dbReference type="PANTHER" id="PTHR30572">
    <property type="entry name" value="MEMBRANE COMPONENT OF TRANSPORTER-RELATED"/>
    <property type="match status" value="1"/>
</dbReference>
<evidence type="ECO:0000256" key="2">
    <source>
        <dbReference type="ARBA" id="ARBA00022475"/>
    </source>
</evidence>
<keyword evidence="2" id="KW-1003">Cell membrane</keyword>
<dbReference type="InterPro" id="IPR050250">
    <property type="entry name" value="Macrolide_Exporter_MacB"/>
</dbReference>
<evidence type="ECO:0000259" key="7">
    <source>
        <dbReference type="Pfam" id="PF02687"/>
    </source>
</evidence>
<dbReference type="PANTHER" id="PTHR30572:SF18">
    <property type="entry name" value="ABC-TYPE MACROLIDE FAMILY EXPORT SYSTEM PERMEASE COMPONENT 2"/>
    <property type="match status" value="1"/>
</dbReference>
<evidence type="ECO:0000256" key="1">
    <source>
        <dbReference type="ARBA" id="ARBA00004651"/>
    </source>
</evidence>
<evidence type="ECO:0000256" key="5">
    <source>
        <dbReference type="ARBA" id="ARBA00023136"/>
    </source>
</evidence>
<dbReference type="RefSeq" id="WP_099365897.1">
    <property type="nucleotide sequence ID" value="NZ_JAYLLN010000011.1"/>
</dbReference>
<feature type="transmembrane region" description="Helical" evidence="6">
    <location>
        <begin position="20"/>
        <end position="38"/>
    </location>
</feature>
<feature type="domain" description="ABC3 transporter permease C-terminal" evidence="7">
    <location>
        <begin position="678"/>
        <end position="786"/>
    </location>
</feature>
<sequence>MNRLIFRNILKNGTFTWINILGLSLGFLICLLISSVYFEEQSYDKSWTNSSQLYRIVTIDSTAGVENENGTAYVNLGTELEKSFPEIEAASHMRQGQIYLNLQGEAEPAIKIEGLEAENNVFDLLDVHILEGSAKNLVAGKKNLLISKSFKERYFKGENVIGKTILSADSYSDKKSEYVILGVMDNMPYNSVFRTEFIYLTGKPKIPLNREGWGFFSQQILKLKVGTDADALAKKASQWYANFLGPEMASKTSFRLQPITAMYMEPIDGTNISGNKKASQILMAVAALVLLISCINYINIFAAKTLKRVKQINLHKILGAKRSSLIVNLLKETIMLFFIAACISLLFYFLSLPVLEKFLGYELAYVRAQLIPMLALYFPTILLLSVLVGIYPAFIISRVNTAEALRNKISKSQVIDVWVKKSLIITQFSISLIVIIGLITIKSQLKLVQEKSLGINVDHVMGIGHFGVGEKSAAVKNELANLPGIETVSVSGWTPSNGSGNFSKFIPDPDNAEHKIQVNYINGDVDLGKLLNMELLKGRFLNESDYVEIADPDAVEGEETDGIKKVLLTESTAMKLNISELGQIHRDLKVIPVGIVKDFHSESFHKKIGFTVISAHQLTSYAGILLKVKPGQERLAMQGVQKVMDQFYPGRYLNYNWVDELYEKTYVKESKQAQLFLLFAGMALFISALGVSGLILQSVEQRTKEIGIRKVLGASIMSISNLFNRDYVLIIFLAVLIASPIAWYFSNKWLEDFAYRIEISWWFFGLAALLVFVVTLVTVNLQTIKAGLQNPVKTLRDL</sequence>
<evidence type="ECO:0000313" key="9">
    <source>
        <dbReference type="EMBL" id="MEI5984531.1"/>
    </source>
</evidence>
<keyword evidence="5 6" id="KW-0472">Membrane</keyword>
<evidence type="ECO:0000256" key="3">
    <source>
        <dbReference type="ARBA" id="ARBA00022692"/>
    </source>
</evidence>
<dbReference type="InterPro" id="IPR003838">
    <property type="entry name" value="ABC3_permease_C"/>
</dbReference>
<evidence type="ECO:0000259" key="8">
    <source>
        <dbReference type="Pfam" id="PF12704"/>
    </source>
</evidence>
<feature type="domain" description="ABC3 transporter permease C-terminal" evidence="7">
    <location>
        <begin position="284"/>
        <end position="400"/>
    </location>
</feature>
<dbReference type="Pfam" id="PF02687">
    <property type="entry name" value="FtsX"/>
    <property type="match status" value="2"/>
</dbReference>
<name>A0ABU8I518_9SPHI</name>
<feature type="transmembrane region" description="Helical" evidence="6">
    <location>
        <begin position="727"/>
        <end position="746"/>
    </location>
</feature>
<comment type="subcellular location">
    <subcellularLocation>
        <location evidence="1">Cell membrane</location>
        <topology evidence="1">Multi-pass membrane protein</topology>
    </subcellularLocation>
</comment>
<protein>
    <submittedName>
        <fullName evidence="9">FtsX-like permease family protein</fullName>
    </submittedName>
</protein>
<accession>A0ABU8I518</accession>
<dbReference type="EMBL" id="JAYLLN010000011">
    <property type="protein sequence ID" value="MEI5984531.1"/>
    <property type="molecule type" value="Genomic_DNA"/>
</dbReference>
<dbReference type="Proteomes" id="UP001363035">
    <property type="component" value="Unassembled WGS sequence"/>
</dbReference>
<reference evidence="9 10" key="1">
    <citation type="submission" date="2024-01" db="EMBL/GenBank/DDBJ databases">
        <title>Sphingobacterium tenebrionis sp. nov., a novel endophyte isolated from tenebrio molitor intestines.</title>
        <authorList>
            <person name="Zhang C."/>
        </authorList>
    </citation>
    <scope>NUCLEOTIDE SEQUENCE [LARGE SCALE GENOMIC DNA]</scope>
    <source>
        <strain evidence="9 10">PU5-4</strain>
    </source>
</reference>